<evidence type="ECO:0000256" key="4">
    <source>
        <dbReference type="ARBA" id="ARBA00022670"/>
    </source>
</evidence>
<dbReference type="AlphaFoldDB" id="A0A1R4F9W7"/>
<dbReference type="PROSITE" id="PS51892">
    <property type="entry name" value="SUBTILASE"/>
    <property type="match status" value="1"/>
</dbReference>
<evidence type="ECO:0000256" key="9">
    <source>
        <dbReference type="PROSITE-ProRule" id="PRU01240"/>
    </source>
</evidence>
<dbReference type="PROSITE" id="PS00136">
    <property type="entry name" value="SUBTILASE_ASP"/>
    <property type="match status" value="1"/>
</dbReference>
<dbReference type="Proteomes" id="UP000195913">
    <property type="component" value="Unassembled WGS sequence"/>
</dbReference>
<keyword evidence="8" id="KW-0865">Zymogen</keyword>
<evidence type="ECO:0000256" key="8">
    <source>
        <dbReference type="ARBA" id="ARBA00023145"/>
    </source>
</evidence>
<evidence type="ECO:0000256" key="5">
    <source>
        <dbReference type="ARBA" id="ARBA00022729"/>
    </source>
</evidence>
<organism evidence="14 15">
    <name type="scientific">Arthrobacter rhombi</name>
    <dbReference type="NCBI Taxonomy" id="71253"/>
    <lineage>
        <taxon>Bacteria</taxon>
        <taxon>Bacillati</taxon>
        <taxon>Actinomycetota</taxon>
        <taxon>Actinomycetes</taxon>
        <taxon>Micrococcales</taxon>
        <taxon>Micrococcaceae</taxon>
        <taxon>Arthrobacter</taxon>
    </lineage>
</organism>
<keyword evidence="3" id="KW-0964">Secreted</keyword>
<dbReference type="PROSITE" id="PS51257">
    <property type="entry name" value="PROKAR_LIPOPROTEIN"/>
    <property type="match status" value="1"/>
</dbReference>
<feature type="region of interest" description="Disordered" evidence="11">
    <location>
        <begin position="218"/>
        <end position="253"/>
    </location>
</feature>
<dbReference type="PROSITE" id="PS00138">
    <property type="entry name" value="SUBTILASE_SER"/>
    <property type="match status" value="1"/>
</dbReference>
<feature type="domain" description="Peptidase S8/S53" evidence="13">
    <location>
        <begin position="185"/>
        <end position="465"/>
    </location>
</feature>
<evidence type="ECO:0000256" key="6">
    <source>
        <dbReference type="ARBA" id="ARBA00022801"/>
    </source>
</evidence>
<dbReference type="CDD" id="cd07496">
    <property type="entry name" value="Peptidases_S8_13"/>
    <property type="match status" value="1"/>
</dbReference>
<evidence type="ECO:0000313" key="15">
    <source>
        <dbReference type="Proteomes" id="UP000195913"/>
    </source>
</evidence>
<dbReference type="RefSeq" id="WP_086995199.1">
    <property type="nucleotide sequence ID" value="NZ_FUHW01000014.1"/>
</dbReference>
<dbReference type="PANTHER" id="PTHR43806">
    <property type="entry name" value="PEPTIDASE S8"/>
    <property type="match status" value="1"/>
</dbReference>
<proteinExistence type="inferred from homology"/>
<comment type="subcellular location">
    <subcellularLocation>
        <location evidence="1">Secreted</location>
    </subcellularLocation>
</comment>
<evidence type="ECO:0000256" key="7">
    <source>
        <dbReference type="ARBA" id="ARBA00022825"/>
    </source>
</evidence>
<dbReference type="InterPro" id="IPR023827">
    <property type="entry name" value="Peptidase_S8_Asp-AS"/>
</dbReference>
<comment type="similarity">
    <text evidence="2 9 10">Belongs to the peptidase S8 family.</text>
</comment>
<evidence type="ECO:0000256" key="3">
    <source>
        <dbReference type="ARBA" id="ARBA00022525"/>
    </source>
</evidence>
<name>A0A1R4F9W7_9MICC</name>
<dbReference type="EMBL" id="FUHW01000014">
    <property type="protein sequence ID" value="SJM52770.1"/>
    <property type="molecule type" value="Genomic_DNA"/>
</dbReference>
<dbReference type="InterPro" id="IPR015500">
    <property type="entry name" value="Peptidase_S8_subtilisin-rel"/>
</dbReference>
<dbReference type="GO" id="GO:0005576">
    <property type="term" value="C:extracellular region"/>
    <property type="evidence" value="ECO:0007669"/>
    <property type="project" value="UniProtKB-SubCell"/>
</dbReference>
<dbReference type="InterPro" id="IPR000209">
    <property type="entry name" value="Peptidase_S8/S53_dom"/>
</dbReference>
<keyword evidence="15" id="KW-1185">Reference proteome</keyword>
<dbReference type="GO" id="GO:0006508">
    <property type="term" value="P:proteolysis"/>
    <property type="evidence" value="ECO:0007669"/>
    <property type="project" value="UniProtKB-KW"/>
</dbReference>
<dbReference type="InterPro" id="IPR023828">
    <property type="entry name" value="Peptidase_S8_Ser-AS"/>
</dbReference>
<evidence type="ECO:0000256" key="12">
    <source>
        <dbReference type="SAM" id="SignalP"/>
    </source>
</evidence>
<keyword evidence="5 12" id="KW-0732">Signal</keyword>
<dbReference type="InterPro" id="IPR036852">
    <property type="entry name" value="Peptidase_S8/S53_dom_sf"/>
</dbReference>
<dbReference type="PRINTS" id="PR00723">
    <property type="entry name" value="SUBTILISIN"/>
</dbReference>
<dbReference type="SUPFAM" id="SSF52743">
    <property type="entry name" value="Subtilisin-like"/>
    <property type="match status" value="1"/>
</dbReference>
<accession>A0A1R4F9W7</accession>
<feature type="active site" description="Charge relay system" evidence="9">
    <location>
        <position position="194"/>
    </location>
</feature>
<keyword evidence="4 9" id="KW-0645">Protease</keyword>
<gene>
    <name evidence="14" type="ORF">FM101_02960</name>
</gene>
<dbReference type="InterPro" id="IPR034176">
    <property type="entry name" value="Peptidases_S8_13"/>
</dbReference>
<dbReference type="Pfam" id="PF00082">
    <property type="entry name" value="Peptidase_S8"/>
    <property type="match status" value="1"/>
</dbReference>
<evidence type="ECO:0000256" key="10">
    <source>
        <dbReference type="RuleBase" id="RU003355"/>
    </source>
</evidence>
<keyword evidence="7 9" id="KW-0720">Serine protease</keyword>
<dbReference type="Gene3D" id="3.40.50.200">
    <property type="entry name" value="Peptidase S8/S53 domain"/>
    <property type="match status" value="1"/>
</dbReference>
<feature type="chain" id="PRO_5012503760" evidence="12">
    <location>
        <begin position="37"/>
        <end position="492"/>
    </location>
</feature>
<evidence type="ECO:0000256" key="11">
    <source>
        <dbReference type="SAM" id="MobiDB-lite"/>
    </source>
</evidence>
<dbReference type="GO" id="GO:0004252">
    <property type="term" value="F:serine-type endopeptidase activity"/>
    <property type="evidence" value="ECO:0007669"/>
    <property type="project" value="UniProtKB-UniRule"/>
</dbReference>
<evidence type="ECO:0000313" key="14">
    <source>
        <dbReference type="EMBL" id="SJM52770.1"/>
    </source>
</evidence>
<reference evidence="14 15" key="1">
    <citation type="submission" date="2017-02" db="EMBL/GenBank/DDBJ databases">
        <authorList>
            <person name="Peterson S.W."/>
        </authorList>
    </citation>
    <scope>NUCLEOTIDE SEQUENCE [LARGE SCALE GENOMIC DNA]</scope>
    <source>
        <strain evidence="14 15">B Ar 00.02</strain>
    </source>
</reference>
<keyword evidence="6 9" id="KW-0378">Hydrolase</keyword>
<evidence type="ECO:0000259" key="13">
    <source>
        <dbReference type="Pfam" id="PF00082"/>
    </source>
</evidence>
<dbReference type="InterPro" id="IPR022398">
    <property type="entry name" value="Peptidase_S8_His-AS"/>
</dbReference>
<protein>
    <submittedName>
        <fullName evidence="14">Extracellular protease</fullName>
    </submittedName>
</protein>
<dbReference type="PANTHER" id="PTHR43806:SF11">
    <property type="entry name" value="CEREVISIN-RELATED"/>
    <property type="match status" value="1"/>
</dbReference>
<dbReference type="FunFam" id="3.40.50.200:FF:000022">
    <property type="entry name" value="Extracellular protease"/>
    <property type="match status" value="1"/>
</dbReference>
<evidence type="ECO:0000256" key="2">
    <source>
        <dbReference type="ARBA" id="ARBA00011073"/>
    </source>
</evidence>
<dbReference type="InterPro" id="IPR050131">
    <property type="entry name" value="Peptidase_S8_subtilisin-like"/>
</dbReference>
<evidence type="ECO:0000256" key="1">
    <source>
        <dbReference type="ARBA" id="ARBA00004613"/>
    </source>
</evidence>
<sequence length="492" mass="49110">MGKKPIRLTRAVVLSTAAFVGSCSLIGGLTGLPATAATPASGPTVSSTVEVAAVANTAQAATGALETGTSYDQFIVSYKDSASSATKQARVNSMGPAAQEAGVSVKELRPTATGGHVLKTNEKLSSAEAKQFMLDAAKTGTIDSIEPDAMMTIAATPNDTHYGQQWDFHGSNGMRTPSAWNYSIGSGAVVAVLDTGITSHSDLNANVLSGYDFVSDASSARDGNGRDSNPADEGDWVNPGECGSANGSNSSWHGTHVAGTVAAMTDNSKGVAGVAPRAKVVPVRVLAKCGGSLSDISDAIVWASGGNVSGVPSNPNPADVINMSLGGGGACGYTYQNAINSAVSRGTSVVVAAGNESQNAANSRPANCNNVITVAASNKSGSRAFYSNYGSSVDVTAPGGDTSTRGGGILSTINSGRTTPSGEAYAEFQGTSMAAPHVAGVVALMRANNPNMSPSSVESSLKSGTRSMPGGCTGGCGAGLVDAGKVLSSMGY</sequence>
<feature type="signal peptide" evidence="12">
    <location>
        <begin position="1"/>
        <end position="36"/>
    </location>
</feature>
<feature type="active site" description="Charge relay system" evidence="9">
    <location>
        <position position="432"/>
    </location>
</feature>
<dbReference type="PROSITE" id="PS00137">
    <property type="entry name" value="SUBTILASE_HIS"/>
    <property type="match status" value="1"/>
</dbReference>
<feature type="active site" description="Charge relay system" evidence="9">
    <location>
        <position position="253"/>
    </location>
</feature>